<evidence type="ECO:0000256" key="3">
    <source>
        <dbReference type="SAM" id="SignalP"/>
    </source>
</evidence>
<keyword evidence="2" id="KW-0812">Transmembrane</keyword>
<protein>
    <recommendedName>
        <fullName evidence="4">DUF11 domain-containing protein</fullName>
    </recommendedName>
</protein>
<evidence type="ECO:0000313" key="6">
    <source>
        <dbReference type="Proteomes" id="UP001165079"/>
    </source>
</evidence>
<evidence type="ECO:0000256" key="2">
    <source>
        <dbReference type="SAM" id="Phobius"/>
    </source>
</evidence>
<dbReference type="EMBL" id="BSTX01000004">
    <property type="protein sequence ID" value="GLZ80515.1"/>
    <property type="molecule type" value="Genomic_DNA"/>
</dbReference>
<gene>
    <name evidence="5" type="ORF">Afil01_53220</name>
</gene>
<accession>A0A9W6SPB2</accession>
<evidence type="ECO:0000313" key="5">
    <source>
        <dbReference type="EMBL" id="GLZ80515.1"/>
    </source>
</evidence>
<feature type="domain" description="DUF11" evidence="4">
    <location>
        <begin position="354"/>
        <end position="466"/>
    </location>
</feature>
<dbReference type="Pfam" id="PF01345">
    <property type="entry name" value="DUF11"/>
    <property type="match status" value="1"/>
</dbReference>
<keyword evidence="6" id="KW-1185">Reference proteome</keyword>
<dbReference type="NCBIfam" id="TIGR01167">
    <property type="entry name" value="LPXTG_anchor"/>
    <property type="match status" value="1"/>
</dbReference>
<proteinExistence type="predicted"/>
<dbReference type="InterPro" id="IPR006311">
    <property type="entry name" value="TAT_signal"/>
</dbReference>
<feature type="chain" id="PRO_5040797328" description="DUF11 domain-containing protein" evidence="3">
    <location>
        <begin position="34"/>
        <end position="527"/>
    </location>
</feature>
<name>A0A9W6SPB2_9ACTN</name>
<feature type="transmembrane region" description="Helical" evidence="2">
    <location>
        <begin position="492"/>
        <end position="514"/>
    </location>
</feature>
<feature type="region of interest" description="Disordered" evidence="1">
    <location>
        <begin position="469"/>
        <end position="489"/>
    </location>
</feature>
<keyword evidence="2" id="KW-1133">Transmembrane helix</keyword>
<keyword evidence="3" id="KW-0732">Signal</keyword>
<dbReference type="PROSITE" id="PS51318">
    <property type="entry name" value="TAT"/>
    <property type="match status" value="1"/>
</dbReference>
<dbReference type="RefSeq" id="WP_285665711.1">
    <property type="nucleotide sequence ID" value="NZ_BSTX01000004.1"/>
</dbReference>
<feature type="signal peptide" evidence="3">
    <location>
        <begin position="1"/>
        <end position="33"/>
    </location>
</feature>
<sequence>MPFTPSRRALRRAASLAGAAALIAGLAAAPAMADEGQVDLSVEIPAYDGDDGRVVGLPLDGGRKDLRVDVRNNADSTVTATNVVLHFKLPAATDAGSITLAADLAAKCAVNGDGSGTCNLGDIAPGSIRNLRAFTVTSNVSEIGDTPERIGQVSVSVTADQPERDEADNSSEFAATVLLDKGFDMAVWVRGTDLVVRPGETGVLDGDDFAIENDSASTAVGLQFSIMLPQHMRVTKLPEGCRFTDEDNGEKRAIQCDLPKATVAGHGKYVLPGGLAYAVDADAPARAKLKGGVVSWAIANALEGKATPEGGEPVLALAAPSVSAKAIEEHFEDDSSGQDNAAEFAVFTREDTADLGIAATTPDTTVGGQTTAKVTVTNNGPWAIDESYTVTFTAPTGTTVLKAPAGCVAEGSTYKCVITGKFDKGATKDFEFVLRADVEKIGADGVVKVASGQPDTVAANNTAPITFKVTAGPTQSPSPSPTDGGGLPTTGAGLTIMGVAAAALLAAGAAFVIVARRKRARTTGGEY</sequence>
<evidence type="ECO:0000259" key="4">
    <source>
        <dbReference type="Pfam" id="PF01345"/>
    </source>
</evidence>
<evidence type="ECO:0000256" key="1">
    <source>
        <dbReference type="SAM" id="MobiDB-lite"/>
    </source>
</evidence>
<dbReference type="InterPro" id="IPR001434">
    <property type="entry name" value="OmcB-like_DUF11"/>
</dbReference>
<keyword evidence="2" id="KW-0472">Membrane</keyword>
<reference evidence="5" key="1">
    <citation type="submission" date="2023-03" db="EMBL/GenBank/DDBJ databases">
        <title>Actinorhabdospora filicis NBRC 111898.</title>
        <authorList>
            <person name="Ichikawa N."/>
            <person name="Sato H."/>
            <person name="Tonouchi N."/>
        </authorList>
    </citation>
    <scope>NUCLEOTIDE SEQUENCE</scope>
    <source>
        <strain evidence="5">NBRC 111898</strain>
    </source>
</reference>
<organism evidence="5 6">
    <name type="scientific">Actinorhabdospora filicis</name>
    <dbReference type="NCBI Taxonomy" id="1785913"/>
    <lineage>
        <taxon>Bacteria</taxon>
        <taxon>Bacillati</taxon>
        <taxon>Actinomycetota</taxon>
        <taxon>Actinomycetes</taxon>
        <taxon>Micromonosporales</taxon>
        <taxon>Micromonosporaceae</taxon>
        <taxon>Actinorhabdospora</taxon>
    </lineage>
</organism>
<comment type="caution">
    <text evidence="5">The sequence shown here is derived from an EMBL/GenBank/DDBJ whole genome shotgun (WGS) entry which is preliminary data.</text>
</comment>
<dbReference type="AlphaFoldDB" id="A0A9W6SPB2"/>
<dbReference type="Proteomes" id="UP001165079">
    <property type="component" value="Unassembled WGS sequence"/>
</dbReference>